<accession>A0A931C4V0</accession>
<organism evidence="1 2">
    <name type="scientific">Actinoplanes aureus</name>
    <dbReference type="NCBI Taxonomy" id="2792083"/>
    <lineage>
        <taxon>Bacteria</taxon>
        <taxon>Bacillati</taxon>
        <taxon>Actinomycetota</taxon>
        <taxon>Actinomycetes</taxon>
        <taxon>Micromonosporales</taxon>
        <taxon>Micromonosporaceae</taxon>
        <taxon>Actinoplanes</taxon>
    </lineage>
</organism>
<reference evidence="1" key="1">
    <citation type="submission" date="2020-11" db="EMBL/GenBank/DDBJ databases">
        <title>Isolation and identification of active actinomycetes.</title>
        <authorList>
            <person name="Sun X."/>
        </authorList>
    </citation>
    <scope>NUCLEOTIDE SEQUENCE</scope>
    <source>
        <strain evidence="1">NEAU-A11</strain>
    </source>
</reference>
<dbReference type="AlphaFoldDB" id="A0A931C4V0"/>
<proteinExistence type="predicted"/>
<comment type="caution">
    <text evidence="1">The sequence shown here is derived from an EMBL/GenBank/DDBJ whole genome shotgun (WGS) entry which is preliminary data.</text>
</comment>
<dbReference type="InterPro" id="IPR045592">
    <property type="entry name" value="DUF6461"/>
</dbReference>
<sequence>MICTADRYAWFPARYARLSRSYCLTLVADLPVPEVVRRLGGRDPVEMPGLAVVHDNAEKIAAGLPLELARTTGELPREYAGFAGRLAHEHLVAIAPVNGWTLLVETRDFAGVDPDRAARLSRGVTLVAHSASAAGRRFLWMYDGTMRLTFDPGDPASPEGPEREVQRPILAEAGFPGTGPGPALAYADYLTGVRFDPETLVDAFYLCVTAP</sequence>
<keyword evidence="2" id="KW-1185">Reference proteome</keyword>
<name>A0A931C4V0_9ACTN</name>
<dbReference type="EMBL" id="JADQTO010000005">
    <property type="protein sequence ID" value="MBG0562264.1"/>
    <property type="molecule type" value="Genomic_DNA"/>
</dbReference>
<dbReference type="Proteomes" id="UP000598146">
    <property type="component" value="Unassembled WGS sequence"/>
</dbReference>
<evidence type="ECO:0000313" key="2">
    <source>
        <dbReference type="Proteomes" id="UP000598146"/>
    </source>
</evidence>
<evidence type="ECO:0000313" key="1">
    <source>
        <dbReference type="EMBL" id="MBG0562264.1"/>
    </source>
</evidence>
<gene>
    <name evidence="1" type="ORF">I4J89_12395</name>
</gene>
<dbReference type="Pfam" id="PF20062">
    <property type="entry name" value="DUF6461"/>
    <property type="match status" value="1"/>
</dbReference>
<protein>
    <submittedName>
        <fullName evidence="1">Uncharacterized protein</fullName>
    </submittedName>
</protein>
<dbReference type="RefSeq" id="WP_196414059.1">
    <property type="nucleotide sequence ID" value="NZ_JADQTO010000005.1"/>
</dbReference>